<feature type="transmembrane region" description="Helical" evidence="1">
    <location>
        <begin position="7"/>
        <end position="26"/>
    </location>
</feature>
<sequence>MKNYLRLISLWLCFGSLYLLIQRLFYKDEHDILRILTIVTYSWLYVFGAVILTEASKKKLNLFLYLLLVVFLSVTVEYLFMYIGPDTWQNKTMIFFGDIFGFTLIWISSILASKLMIGGYKWLKNVLKI</sequence>
<keyword evidence="1" id="KW-1133">Transmembrane helix</keyword>
<gene>
    <name evidence="2" type="ORF">HXM90_06700</name>
</gene>
<feature type="transmembrane region" description="Helical" evidence="1">
    <location>
        <begin position="95"/>
        <end position="117"/>
    </location>
</feature>
<keyword evidence="1" id="KW-0472">Membrane</keyword>
<feature type="transmembrane region" description="Helical" evidence="1">
    <location>
        <begin position="32"/>
        <end position="52"/>
    </location>
</feature>
<protein>
    <submittedName>
        <fullName evidence="2">Uncharacterized protein</fullName>
    </submittedName>
</protein>
<feature type="transmembrane region" description="Helical" evidence="1">
    <location>
        <begin position="64"/>
        <end position="83"/>
    </location>
</feature>
<name>A0A930GW28_9FIRM</name>
<dbReference type="Proteomes" id="UP000775770">
    <property type="component" value="Unassembled WGS sequence"/>
</dbReference>
<evidence type="ECO:0000256" key="1">
    <source>
        <dbReference type="SAM" id="Phobius"/>
    </source>
</evidence>
<dbReference type="AlphaFoldDB" id="A0A930GW28"/>
<dbReference type="RefSeq" id="WP_304072101.1">
    <property type="nucleotide sequence ID" value="NZ_JABZRA010000090.1"/>
</dbReference>
<evidence type="ECO:0000313" key="3">
    <source>
        <dbReference type="Proteomes" id="UP000775770"/>
    </source>
</evidence>
<reference evidence="2" key="1">
    <citation type="submission" date="2020-04" db="EMBL/GenBank/DDBJ databases">
        <title>Deep metagenomics examines the oral microbiome during advanced dental caries in children, revealing novel taxa and co-occurrences with host molecules.</title>
        <authorList>
            <person name="Baker J.L."/>
            <person name="Morton J.T."/>
            <person name="Dinis M."/>
            <person name="Alvarez R."/>
            <person name="Tran N.C."/>
            <person name="Knight R."/>
            <person name="Edlund A."/>
        </authorList>
    </citation>
    <scope>NUCLEOTIDE SEQUENCE</scope>
    <source>
        <strain evidence="2">JCVI_38_bin.19</strain>
    </source>
</reference>
<organism evidence="2 3">
    <name type="scientific">Oribacterium sinus</name>
    <dbReference type="NCBI Taxonomy" id="237576"/>
    <lineage>
        <taxon>Bacteria</taxon>
        <taxon>Bacillati</taxon>
        <taxon>Bacillota</taxon>
        <taxon>Clostridia</taxon>
        <taxon>Lachnospirales</taxon>
        <taxon>Lachnospiraceae</taxon>
        <taxon>Oribacterium</taxon>
    </lineage>
</organism>
<keyword evidence="1" id="KW-0812">Transmembrane</keyword>
<evidence type="ECO:0000313" key="2">
    <source>
        <dbReference type="EMBL" id="MBF1273090.1"/>
    </source>
</evidence>
<accession>A0A930GW28</accession>
<comment type="caution">
    <text evidence="2">The sequence shown here is derived from an EMBL/GenBank/DDBJ whole genome shotgun (WGS) entry which is preliminary data.</text>
</comment>
<proteinExistence type="predicted"/>
<dbReference type="EMBL" id="JABZRA010000090">
    <property type="protein sequence ID" value="MBF1273090.1"/>
    <property type="molecule type" value="Genomic_DNA"/>
</dbReference>